<organism evidence="2 3">
    <name type="scientific">Tenacibaculum lutimaris</name>
    <dbReference type="NCBI Taxonomy" id="285258"/>
    <lineage>
        <taxon>Bacteria</taxon>
        <taxon>Pseudomonadati</taxon>
        <taxon>Bacteroidota</taxon>
        <taxon>Flavobacteriia</taxon>
        <taxon>Flavobacteriales</taxon>
        <taxon>Flavobacteriaceae</taxon>
        <taxon>Tenacibaculum</taxon>
    </lineage>
</organism>
<dbReference type="AlphaFoldDB" id="A0A420E3S6"/>
<feature type="signal peptide" evidence="1">
    <location>
        <begin position="1"/>
        <end position="23"/>
    </location>
</feature>
<sequence>MMKYKYLILLFFLCILSFTKGHAQNLKLENLIKLNQLNLEEFQEYMYGNQFSFLHAKTNSKTDTISFVNKKDIIAGFIVSKKTNTVFVENIKEDYFKELNSDLKYPDFILVETKIKTENILEKIYVNKKTENIIQVSVISNNKKSNQIENLYKLTVVKPTTYVYRKFLSKVKK</sequence>
<comment type="caution">
    <text evidence="2">The sequence shown here is derived from an EMBL/GenBank/DDBJ whole genome shotgun (WGS) entry which is preliminary data.</text>
</comment>
<dbReference type="EMBL" id="RAQM01000007">
    <property type="protein sequence ID" value="RKF04547.1"/>
    <property type="molecule type" value="Genomic_DNA"/>
</dbReference>
<keyword evidence="1" id="KW-0732">Signal</keyword>
<name>A0A420E3S6_9FLAO</name>
<evidence type="ECO:0000313" key="2">
    <source>
        <dbReference type="EMBL" id="RKF04547.1"/>
    </source>
</evidence>
<protein>
    <submittedName>
        <fullName evidence="2">Uncharacterized protein</fullName>
    </submittedName>
</protein>
<evidence type="ECO:0000256" key="1">
    <source>
        <dbReference type="SAM" id="SignalP"/>
    </source>
</evidence>
<evidence type="ECO:0000313" key="3">
    <source>
        <dbReference type="Proteomes" id="UP000285780"/>
    </source>
</evidence>
<accession>A0A420E3S6</accession>
<dbReference type="RefSeq" id="WP_120186473.1">
    <property type="nucleotide sequence ID" value="NZ_RAQM01000007.1"/>
</dbReference>
<proteinExistence type="predicted"/>
<gene>
    <name evidence="2" type="ORF">C8N26_1219</name>
</gene>
<dbReference type="Proteomes" id="UP000285780">
    <property type="component" value="Unassembled WGS sequence"/>
</dbReference>
<keyword evidence="3" id="KW-1185">Reference proteome</keyword>
<reference evidence="2 3" key="1">
    <citation type="submission" date="2018-09" db="EMBL/GenBank/DDBJ databases">
        <title>Genomic Encyclopedia of Archaeal and Bacterial Type Strains, Phase II (KMG-II): from individual species to whole genera.</title>
        <authorList>
            <person name="Goeker M."/>
        </authorList>
    </citation>
    <scope>NUCLEOTIDE SEQUENCE [LARGE SCALE GENOMIC DNA]</scope>
    <source>
        <strain evidence="2 3">DSM 16505</strain>
    </source>
</reference>
<feature type="chain" id="PRO_5019179682" evidence="1">
    <location>
        <begin position="24"/>
        <end position="173"/>
    </location>
</feature>